<dbReference type="Pfam" id="PF12728">
    <property type="entry name" value="HTH_17"/>
    <property type="match status" value="1"/>
</dbReference>
<gene>
    <name evidence="2" type="ORF">OJ995_12870</name>
</gene>
<dbReference type="InterPro" id="IPR041657">
    <property type="entry name" value="HTH_17"/>
</dbReference>
<dbReference type="EMBL" id="JAPCIO010000012">
    <property type="protein sequence ID" value="MCW1149115.1"/>
    <property type="molecule type" value="Genomic_DNA"/>
</dbReference>
<comment type="caution">
    <text evidence="2">The sequence shown here is derived from an EMBL/GenBank/DDBJ whole genome shotgun (WGS) entry which is preliminary data.</text>
</comment>
<accession>A0ABT3EKM4</accession>
<protein>
    <submittedName>
        <fullName evidence="2">Helix-turn-helix domain-containing protein</fullName>
    </submittedName>
</protein>
<name>A0ABT3EKM4_9FLAO</name>
<feature type="domain" description="Helix-turn-helix" evidence="1">
    <location>
        <begin position="27"/>
        <end position="76"/>
    </location>
</feature>
<sequence>MNSNETIIIEKLNKLETLLVSSVKQILTVEDLINYTGFSRSYIYKLVHKNILPYSKPNGKTLFFQKNEIDNFLLQNKSSSISQIQQKAVDYTLTSKK</sequence>
<dbReference type="NCBIfam" id="TIGR01764">
    <property type="entry name" value="excise"/>
    <property type="match status" value="1"/>
</dbReference>
<dbReference type="InterPro" id="IPR010093">
    <property type="entry name" value="SinI_DNA-bd"/>
</dbReference>
<dbReference type="RefSeq" id="WP_264369803.1">
    <property type="nucleotide sequence ID" value="NZ_JAPCIO010000012.1"/>
</dbReference>
<organism evidence="2 3">
    <name type="scientific">Flavobacterium lacisediminis</name>
    <dbReference type="NCBI Taxonomy" id="2989705"/>
    <lineage>
        <taxon>Bacteria</taxon>
        <taxon>Pseudomonadati</taxon>
        <taxon>Bacteroidota</taxon>
        <taxon>Flavobacteriia</taxon>
        <taxon>Flavobacteriales</taxon>
        <taxon>Flavobacteriaceae</taxon>
        <taxon>Flavobacterium</taxon>
    </lineage>
</organism>
<evidence type="ECO:0000259" key="1">
    <source>
        <dbReference type="Pfam" id="PF12728"/>
    </source>
</evidence>
<dbReference type="Proteomes" id="UP001165677">
    <property type="component" value="Unassembled WGS sequence"/>
</dbReference>
<keyword evidence="3" id="KW-1185">Reference proteome</keyword>
<evidence type="ECO:0000313" key="2">
    <source>
        <dbReference type="EMBL" id="MCW1149115.1"/>
    </source>
</evidence>
<reference evidence="2" key="1">
    <citation type="submission" date="2022-10" db="EMBL/GenBank/DDBJ databases">
        <title>Flavobacterium sp. nov., a bacterium isolated from lake sediment.</title>
        <authorList>
            <person name="Qu J.-H."/>
        </authorList>
    </citation>
    <scope>NUCLEOTIDE SEQUENCE</scope>
    <source>
        <strain evidence="2">TH16-21</strain>
    </source>
</reference>
<proteinExistence type="predicted"/>
<evidence type="ECO:0000313" key="3">
    <source>
        <dbReference type="Proteomes" id="UP001165677"/>
    </source>
</evidence>